<evidence type="ECO:0000313" key="2">
    <source>
        <dbReference type="EMBL" id="KAG5183620.1"/>
    </source>
</evidence>
<proteinExistence type="predicted"/>
<dbReference type="InterPro" id="IPR000008">
    <property type="entry name" value="C2_dom"/>
</dbReference>
<dbReference type="AlphaFoldDB" id="A0A835Z231"/>
<dbReference type="OrthoDB" id="10064100at2759"/>
<accession>A0A835Z231</accession>
<dbReference type="PROSITE" id="PS50004">
    <property type="entry name" value="C2"/>
    <property type="match status" value="1"/>
</dbReference>
<dbReference type="Pfam" id="PF00168">
    <property type="entry name" value="C2"/>
    <property type="match status" value="1"/>
</dbReference>
<dbReference type="Proteomes" id="UP000664859">
    <property type="component" value="Unassembled WGS sequence"/>
</dbReference>
<reference evidence="2" key="1">
    <citation type="submission" date="2021-02" db="EMBL/GenBank/DDBJ databases">
        <title>First Annotated Genome of the Yellow-green Alga Tribonema minus.</title>
        <authorList>
            <person name="Mahan K.M."/>
        </authorList>
    </citation>
    <scope>NUCLEOTIDE SEQUENCE</scope>
    <source>
        <strain evidence="2">UTEX B ZZ1240</strain>
    </source>
</reference>
<comment type="caution">
    <text evidence="2">The sequence shown here is derived from an EMBL/GenBank/DDBJ whole genome shotgun (WGS) entry which is preliminary data.</text>
</comment>
<dbReference type="SUPFAM" id="SSF49562">
    <property type="entry name" value="C2 domain (Calcium/lipid-binding domain, CaLB)"/>
    <property type="match status" value="1"/>
</dbReference>
<sequence length="74" mass="8320">DRMIEVGMLTARVIAARNVKAAVEGSFYGLLSPRSSNCYCRLQVGDSMQTSSTARQTLNPQWNREQFFFPVMVS</sequence>
<dbReference type="Gene3D" id="2.60.40.150">
    <property type="entry name" value="C2 domain"/>
    <property type="match status" value="1"/>
</dbReference>
<evidence type="ECO:0000313" key="3">
    <source>
        <dbReference type="Proteomes" id="UP000664859"/>
    </source>
</evidence>
<dbReference type="EMBL" id="JAFCMP010000197">
    <property type="protein sequence ID" value="KAG5183620.1"/>
    <property type="molecule type" value="Genomic_DNA"/>
</dbReference>
<feature type="non-terminal residue" evidence="2">
    <location>
        <position position="1"/>
    </location>
</feature>
<name>A0A835Z231_9STRA</name>
<feature type="domain" description="C2" evidence="1">
    <location>
        <begin position="1"/>
        <end position="74"/>
    </location>
</feature>
<feature type="non-terminal residue" evidence="2">
    <location>
        <position position="74"/>
    </location>
</feature>
<dbReference type="CDD" id="cd00030">
    <property type="entry name" value="C2"/>
    <property type="match status" value="1"/>
</dbReference>
<protein>
    <recommendedName>
        <fullName evidence="1">C2 domain-containing protein</fullName>
    </recommendedName>
</protein>
<keyword evidence="3" id="KW-1185">Reference proteome</keyword>
<evidence type="ECO:0000259" key="1">
    <source>
        <dbReference type="PROSITE" id="PS50004"/>
    </source>
</evidence>
<organism evidence="2 3">
    <name type="scientific">Tribonema minus</name>
    <dbReference type="NCBI Taxonomy" id="303371"/>
    <lineage>
        <taxon>Eukaryota</taxon>
        <taxon>Sar</taxon>
        <taxon>Stramenopiles</taxon>
        <taxon>Ochrophyta</taxon>
        <taxon>PX clade</taxon>
        <taxon>Xanthophyceae</taxon>
        <taxon>Tribonematales</taxon>
        <taxon>Tribonemataceae</taxon>
        <taxon>Tribonema</taxon>
    </lineage>
</organism>
<dbReference type="InterPro" id="IPR035892">
    <property type="entry name" value="C2_domain_sf"/>
</dbReference>
<gene>
    <name evidence="2" type="ORF">JKP88DRAFT_137159</name>
</gene>